<dbReference type="GO" id="GO:0031418">
    <property type="term" value="F:L-ascorbic acid binding"/>
    <property type="evidence" value="ECO:0007669"/>
    <property type="project" value="InterPro"/>
</dbReference>
<organism evidence="7 8">
    <name type="scientific">Pseudogymnoascus verrucosus</name>
    <dbReference type="NCBI Taxonomy" id="342668"/>
    <lineage>
        <taxon>Eukaryota</taxon>
        <taxon>Fungi</taxon>
        <taxon>Dikarya</taxon>
        <taxon>Ascomycota</taxon>
        <taxon>Pezizomycotina</taxon>
        <taxon>Leotiomycetes</taxon>
        <taxon>Thelebolales</taxon>
        <taxon>Thelebolaceae</taxon>
        <taxon>Pseudogymnoascus</taxon>
    </lineage>
</organism>
<reference evidence="7 8" key="1">
    <citation type="submission" date="2016-03" db="EMBL/GenBank/DDBJ databases">
        <title>Comparative genomics of Pseudogymnoascus destructans, the fungus causing white-nose syndrome of bats.</title>
        <authorList>
            <person name="Palmer J.M."/>
            <person name="Drees K.P."/>
            <person name="Foster J.T."/>
            <person name="Lindner D.L."/>
        </authorList>
    </citation>
    <scope>NUCLEOTIDE SEQUENCE [LARGE SCALE GENOMIC DNA]</scope>
    <source>
        <strain evidence="7 8">UAMH 10579</strain>
    </source>
</reference>
<evidence type="ECO:0000256" key="3">
    <source>
        <dbReference type="ARBA" id="ARBA00022964"/>
    </source>
</evidence>
<dbReference type="GO" id="GO:0005783">
    <property type="term" value="C:endoplasmic reticulum"/>
    <property type="evidence" value="ECO:0007669"/>
    <property type="project" value="TreeGrafter"/>
</dbReference>
<dbReference type="Proteomes" id="UP000091956">
    <property type="component" value="Unassembled WGS sequence"/>
</dbReference>
<evidence type="ECO:0000313" key="7">
    <source>
        <dbReference type="EMBL" id="OBU00266.2"/>
    </source>
</evidence>
<dbReference type="Pfam" id="PF13640">
    <property type="entry name" value="2OG-FeII_Oxy_3"/>
    <property type="match status" value="1"/>
</dbReference>
<feature type="domain" description="Prolyl 4-hydroxylase alpha subunit" evidence="6">
    <location>
        <begin position="64"/>
        <end position="257"/>
    </location>
</feature>
<dbReference type="GeneID" id="28834806"/>
<dbReference type="STRING" id="342668.A0A1B8GWR3"/>
<dbReference type="PANTHER" id="PTHR10869">
    <property type="entry name" value="PROLYL 4-HYDROXYLASE ALPHA SUBUNIT"/>
    <property type="match status" value="1"/>
</dbReference>
<evidence type="ECO:0000259" key="6">
    <source>
        <dbReference type="SMART" id="SM00702"/>
    </source>
</evidence>
<gene>
    <name evidence="7" type="ORF">VE01_01420</name>
</gene>
<name>A0A1B8GWR3_9PEZI</name>
<protein>
    <recommendedName>
        <fullName evidence="6">Prolyl 4-hydroxylase alpha subunit domain-containing protein</fullName>
    </recommendedName>
</protein>
<reference evidence="8" key="2">
    <citation type="journal article" date="2018" name="Nat. Commun.">
        <title>Extreme sensitivity to ultraviolet light in the fungal pathogen causing white-nose syndrome of bats.</title>
        <authorList>
            <person name="Palmer J.M."/>
            <person name="Drees K.P."/>
            <person name="Foster J.T."/>
            <person name="Lindner D.L."/>
        </authorList>
    </citation>
    <scope>NUCLEOTIDE SEQUENCE [LARGE SCALE GENOMIC DNA]</scope>
    <source>
        <strain evidence="8">UAMH 10579</strain>
    </source>
</reference>
<keyword evidence="2" id="KW-0479">Metal-binding</keyword>
<keyword evidence="5" id="KW-0408">Iron</keyword>
<evidence type="ECO:0000256" key="1">
    <source>
        <dbReference type="ARBA" id="ARBA00001961"/>
    </source>
</evidence>
<keyword evidence="8" id="KW-1185">Reference proteome</keyword>
<dbReference type="InterPro" id="IPR006620">
    <property type="entry name" value="Pro_4_hyd_alph"/>
</dbReference>
<dbReference type="InterPro" id="IPR044862">
    <property type="entry name" value="Pro_4_hyd_alph_FE2OG_OXY"/>
</dbReference>
<dbReference type="GO" id="GO:0004656">
    <property type="term" value="F:procollagen-proline 4-dioxygenase activity"/>
    <property type="evidence" value="ECO:0007669"/>
    <property type="project" value="TreeGrafter"/>
</dbReference>
<evidence type="ECO:0000256" key="2">
    <source>
        <dbReference type="ARBA" id="ARBA00022723"/>
    </source>
</evidence>
<evidence type="ECO:0000256" key="4">
    <source>
        <dbReference type="ARBA" id="ARBA00023002"/>
    </source>
</evidence>
<dbReference type="InterPro" id="IPR045054">
    <property type="entry name" value="P4HA-like"/>
</dbReference>
<dbReference type="RefSeq" id="XP_059320019.1">
    <property type="nucleotide sequence ID" value="XM_059463357.1"/>
</dbReference>
<dbReference type="SMART" id="SM00702">
    <property type="entry name" value="P4Hc"/>
    <property type="match status" value="1"/>
</dbReference>
<evidence type="ECO:0000313" key="8">
    <source>
        <dbReference type="Proteomes" id="UP000091956"/>
    </source>
</evidence>
<dbReference type="Gene3D" id="2.60.120.620">
    <property type="entry name" value="q2cbj1_9rhob like domain"/>
    <property type="match status" value="1"/>
</dbReference>
<dbReference type="AlphaFoldDB" id="A0A1B8GWR3"/>
<keyword evidence="3" id="KW-0223">Dioxygenase</keyword>
<keyword evidence="4" id="KW-0560">Oxidoreductase</keyword>
<dbReference type="PANTHER" id="PTHR10869:SF242">
    <property type="entry name" value="PROLYL 4-HYDROXYLASE ALPHA SUBUNIT DOMAIN-CONTAINING PROTEIN"/>
    <property type="match status" value="1"/>
</dbReference>
<proteinExistence type="predicted"/>
<accession>A0A1B8GWR3</accession>
<sequence>MSSKATQLGFLILITALLVSNYDRTLSLLSPYLRAALDRLDPSSSHFEDCMGHNYTTEILSIDPLLIYITSFVSPAESSALLAAGESLFESSQVTVDGRDTTTSDRTSYSANLPLTHITSCISSRARAFLGATLPVGDIGAPQLVRYTAGQKFNLHYDWYDTPQVLTKTGQRFNRPASFFAFLEANCTGGETFFPHISVPGEGRWRAHEGGTAFMPVEGNALFWVNLMPNGRGDTRVMHAGLPVEEGRKTAMNIWPRGFVV</sequence>
<dbReference type="GO" id="GO:0005506">
    <property type="term" value="F:iron ion binding"/>
    <property type="evidence" value="ECO:0007669"/>
    <property type="project" value="InterPro"/>
</dbReference>
<comment type="cofactor">
    <cofactor evidence="1">
        <name>L-ascorbate</name>
        <dbReference type="ChEBI" id="CHEBI:38290"/>
    </cofactor>
</comment>
<evidence type="ECO:0000256" key="5">
    <source>
        <dbReference type="ARBA" id="ARBA00023004"/>
    </source>
</evidence>
<dbReference type="EMBL" id="KV460209">
    <property type="protein sequence ID" value="OBU00266.2"/>
    <property type="molecule type" value="Genomic_DNA"/>
</dbReference>